<dbReference type="RefSeq" id="YP_010670673.1">
    <property type="nucleotide sequence ID" value="NC_070965.1"/>
</dbReference>
<name>A0A6G8R6J7_9CAUD</name>
<feature type="compositionally biased region" description="Basic and acidic residues" evidence="1">
    <location>
        <begin position="112"/>
        <end position="123"/>
    </location>
</feature>
<organism evidence="2 3">
    <name type="scientific">Synechococcus phage S-H34</name>
    <dbReference type="NCBI Taxonomy" id="2718942"/>
    <lineage>
        <taxon>Viruses</taxon>
        <taxon>Duplodnaviria</taxon>
        <taxon>Heunggongvirae</taxon>
        <taxon>Uroviricota</taxon>
        <taxon>Caudoviricetes</taxon>
        <taxon>Pantevenvirales</taxon>
        <taxon>Kyanoviridae</taxon>
        <taxon>Makaravirus</taxon>
        <taxon>Makaravirus thirtyfour</taxon>
    </lineage>
</organism>
<dbReference type="Proteomes" id="UP000501900">
    <property type="component" value="Genome"/>
</dbReference>
<evidence type="ECO:0000256" key="1">
    <source>
        <dbReference type="SAM" id="MobiDB-lite"/>
    </source>
</evidence>
<sequence length="123" mass="14425">MPGRRPPTKPTKKLEWNLEIVYEYHPTERHRREHWMYCHVTGATPEECKENAKKYYEKQIRSVGWGRITTLKEIKPLTVANEPPKRKENTELTASRKPTTGGKPRKSSSPGKRKDSNNRKRKA</sequence>
<keyword evidence="3" id="KW-1185">Reference proteome</keyword>
<evidence type="ECO:0000313" key="2">
    <source>
        <dbReference type="EMBL" id="QIN97005.1"/>
    </source>
</evidence>
<dbReference type="KEGG" id="vg:77946883"/>
<protein>
    <submittedName>
        <fullName evidence="2">Uncharacterized protein</fullName>
    </submittedName>
</protein>
<evidence type="ECO:0000313" key="3">
    <source>
        <dbReference type="Proteomes" id="UP000501900"/>
    </source>
</evidence>
<reference evidence="2 3" key="1">
    <citation type="submission" date="2020-03" db="EMBL/GenBank/DDBJ databases">
        <title>The Isolation and Genome Sequence of a Novel Cyanophage S-H34 from the Huanghai Sea, China.</title>
        <authorList>
            <person name="Jiang T."/>
        </authorList>
    </citation>
    <scope>NUCLEOTIDE SEQUENCE [LARGE SCALE GENOMIC DNA]</scope>
</reference>
<dbReference type="EMBL" id="MT162467">
    <property type="protein sequence ID" value="QIN97005.1"/>
    <property type="molecule type" value="Genomic_DNA"/>
</dbReference>
<dbReference type="GeneID" id="77946883"/>
<proteinExistence type="predicted"/>
<feature type="region of interest" description="Disordered" evidence="1">
    <location>
        <begin position="73"/>
        <end position="123"/>
    </location>
</feature>
<accession>A0A6G8R6J7</accession>